<dbReference type="OrthoDB" id="1751350at2759"/>
<dbReference type="InterPro" id="IPR026960">
    <property type="entry name" value="RVT-Znf"/>
</dbReference>
<dbReference type="Pfam" id="PF13966">
    <property type="entry name" value="zf-RVT"/>
    <property type="match status" value="1"/>
</dbReference>
<dbReference type="EMBL" id="JAKOGI010000543">
    <property type="protein sequence ID" value="KAJ8433404.1"/>
    <property type="molecule type" value="Genomic_DNA"/>
</dbReference>
<dbReference type="SUPFAM" id="SSF56219">
    <property type="entry name" value="DNase I-like"/>
    <property type="match status" value="1"/>
</dbReference>
<reference evidence="3" key="1">
    <citation type="submission" date="2022-04" db="EMBL/GenBank/DDBJ databases">
        <title>Carnegiea gigantea Genome sequencing and assembly v2.</title>
        <authorList>
            <person name="Copetti D."/>
            <person name="Sanderson M.J."/>
            <person name="Burquez A."/>
            <person name="Wojciechowski M.F."/>
        </authorList>
    </citation>
    <scope>NUCLEOTIDE SEQUENCE</scope>
    <source>
        <strain evidence="3">SGP5-SGP5p</strain>
        <tissue evidence="3">Aerial part</tissue>
    </source>
</reference>
<dbReference type="GO" id="GO:0003676">
    <property type="term" value="F:nucleic acid binding"/>
    <property type="evidence" value="ECO:0007669"/>
    <property type="project" value="InterPro"/>
</dbReference>
<accession>A0A9Q1JYS5</accession>
<dbReference type="PANTHER" id="PTHR33710:SF86">
    <property type="entry name" value="VIRAL MOVEMENT PROTEIN"/>
    <property type="match status" value="1"/>
</dbReference>
<evidence type="ECO:0008006" key="5">
    <source>
        <dbReference type="Google" id="ProtNLM"/>
    </source>
</evidence>
<name>A0A9Q1JYS5_9CARY</name>
<dbReference type="InterPro" id="IPR002156">
    <property type="entry name" value="RNaseH_domain"/>
</dbReference>
<dbReference type="Pfam" id="PF13456">
    <property type="entry name" value="RVT_3"/>
    <property type="match status" value="1"/>
</dbReference>
<evidence type="ECO:0000259" key="1">
    <source>
        <dbReference type="Pfam" id="PF13456"/>
    </source>
</evidence>
<dbReference type="AlphaFoldDB" id="A0A9Q1JYS5"/>
<dbReference type="InterPro" id="IPR036691">
    <property type="entry name" value="Endo/exonu/phosph_ase_sf"/>
</dbReference>
<sequence length="381" mass="43776">MKPQNILEAFRDTLEGCDLHDLSYQGKDFTWRNGQSGCNSVEERLDRYCATSDWSALFLEARVSHINDDMSDHLLIMLRCFEEKNVQKEIERCTVQLKGTSDVHRWKGSWRMERGYDRCYFLAVDAELIKQIPLFTVWPRDRVMWHFSTSGVFTIRTAYHAIRCHCGEAVPMGSSSNHQVFWNKLWSLVVPPRIKMFLLRLCVHALPIKVALSKRVSILELKCEFCGAFQEDDVHALVEFPHTAQVWEWTGFKHSFWTNFYKSTQDLVERLLQDTKGTGFCGLEAEEANACLFAVKKALELDYEKVTVEGDCLSIIAKLRGKRFPNTSVGLILTEIIIGNRVAHTLAHLQPYNSGCRVWLGDDPDDILHLAVEDLHSDASE</sequence>
<evidence type="ECO:0000313" key="4">
    <source>
        <dbReference type="Proteomes" id="UP001153076"/>
    </source>
</evidence>
<proteinExistence type="predicted"/>
<feature type="domain" description="RNase H type-1" evidence="1">
    <location>
        <begin position="280"/>
        <end position="331"/>
    </location>
</feature>
<dbReference type="Proteomes" id="UP001153076">
    <property type="component" value="Unassembled WGS sequence"/>
</dbReference>
<feature type="domain" description="Reverse transcriptase zinc-binding" evidence="2">
    <location>
        <begin position="153"/>
        <end position="247"/>
    </location>
</feature>
<organism evidence="3 4">
    <name type="scientific">Carnegiea gigantea</name>
    <dbReference type="NCBI Taxonomy" id="171969"/>
    <lineage>
        <taxon>Eukaryota</taxon>
        <taxon>Viridiplantae</taxon>
        <taxon>Streptophyta</taxon>
        <taxon>Embryophyta</taxon>
        <taxon>Tracheophyta</taxon>
        <taxon>Spermatophyta</taxon>
        <taxon>Magnoliopsida</taxon>
        <taxon>eudicotyledons</taxon>
        <taxon>Gunneridae</taxon>
        <taxon>Pentapetalae</taxon>
        <taxon>Caryophyllales</taxon>
        <taxon>Cactineae</taxon>
        <taxon>Cactaceae</taxon>
        <taxon>Cactoideae</taxon>
        <taxon>Echinocereeae</taxon>
        <taxon>Carnegiea</taxon>
    </lineage>
</organism>
<evidence type="ECO:0000313" key="3">
    <source>
        <dbReference type="EMBL" id="KAJ8433404.1"/>
    </source>
</evidence>
<protein>
    <recommendedName>
        <fullName evidence="5">RNase H type-1 domain-containing protein</fullName>
    </recommendedName>
</protein>
<dbReference type="GO" id="GO:0004523">
    <property type="term" value="F:RNA-DNA hybrid ribonuclease activity"/>
    <property type="evidence" value="ECO:0007669"/>
    <property type="project" value="InterPro"/>
</dbReference>
<dbReference type="Gene3D" id="3.60.10.10">
    <property type="entry name" value="Endonuclease/exonuclease/phosphatase"/>
    <property type="match status" value="1"/>
</dbReference>
<gene>
    <name evidence="3" type="ORF">Cgig2_029591</name>
</gene>
<evidence type="ECO:0000259" key="2">
    <source>
        <dbReference type="Pfam" id="PF13966"/>
    </source>
</evidence>
<comment type="caution">
    <text evidence="3">The sequence shown here is derived from an EMBL/GenBank/DDBJ whole genome shotgun (WGS) entry which is preliminary data.</text>
</comment>
<keyword evidence="4" id="KW-1185">Reference proteome</keyword>
<dbReference type="PANTHER" id="PTHR33710">
    <property type="entry name" value="BNAC02G09200D PROTEIN"/>
    <property type="match status" value="1"/>
</dbReference>